<organism evidence="2 3">
    <name type="scientific">Haplochromis burtoni</name>
    <name type="common">Burton's mouthbrooder</name>
    <name type="synonym">Chromis burtoni</name>
    <dbReference type="NCBI Taxonomy" id="8153"/>
    <lineage>
        <taxon>Eukaryota</taxon>
        <taxon>Metazoa</taxon>
        <taxon>Chordata</taxon>
        <taxon>Craniata</taxon>
        <taxon>Vertebrata</taxon>
        <taxon>Euteleostomi</taxon>
        <taxon>Actinopterygii</taxon>
        <taxon>Neopterygii</taxon>
        <taxon>Teleostei</taxon>
        <taxon>Neoteleostei</taxon>
        <taxon>Acanthomorphata</taxon>
        <taxon>Ovalentaria</taxon>
        <taxon>Cichlomorphae</taxon>
        <taxon>Cichliformes</taxon>
        <taxon>Cichlidae</taxon>
        <taxon>African cichlids</taxon>
        <taxon>Pseudocrenilabrinae</taxon>
        <taxon>Haplochromini</taxon>
        <taxon>Haplochromis</taxon>
    </lineage>
</organism>
<name>A0A3Q3CDH7_HAPBU</name>
<dbReference type="GO" id="GO:0004672">
    <property type="term" value="F:protein kinase activity"/>
    <property type="evidence" value="ECO:0007669"/>
    <property type="project" value="TreeGrafter"/>
</dbReference>
<dbReference type="SMART" id="SM00409">
    <property type="entry name" value="IG"/>
    <property type="match status" value="6"/>
</dbReference>
<keyword evidence="3" id="KW-1185">Reference proteome</keyword>
<dbReference type="InterPro" id="IPR036179">
    <property type="entry name" value="Ig-like_dom_sf"/>
</dbReference>
<evidence type="ECO:0000313" key="2">
    <source>
        <dbReference type="Ensembl" id="ENSHBUP00000019822.1"/>
    </source>
</evidence>
<dbReference type="InterPro" id="IPR007110">
    <property type="entry name" value="Ig-like_dom"/>
</dbReference>
<dbReference type="InterPro" id="IPR013783">
    <property type="entry name" value="Ig-like_fold"/>
</dbReference>
<feature type="domain" description="Ig-like" evidence="1">
    <location>
        <begin position="456"/>
        <end position="547"/>
    </location>
</feature>
<feature type="domain" description="Ig-like" evidence="1">
    <location>
        <begin position="266"/>
        <end position="352"/>
    </location>
</feature>
<reference evidence="2" key="1">
    <citation type="submission" date="2025-08" db="UniProtKB">
        <authorList>
            <consortium name="Ensembl"/>
        </authorList>
    </citation>
    <scope>IDENTIFICATION</scope>
</reference>
<sequence>KSGETVSLEVTVSGSPELKTTWFKGNKELSANAKYHLSFKKQLATLKILSADKADAGEYTLQVTNHVGTSSCKIKLTLIPPSFIKKLRDTHLVVGKPGEMECKITGSAPLTTSWFHNGQEINSGPNYDISSVDNVRTLRIPMIKTSDSGKYTCKAVNAAGASETSASMNVTEPPSFSETPEARETLPGQSVSFLAKVKGSIPIKVKWFRGAKEMQHGRGCEISLKDDVATLVLHKVEKSHAGEYTCQIVNAAGKDSCSVFLFVKEPVHFLEPVEVTMGEAVTLECRIAGTPVISVAWFKEDGKLRKSNSCSMDFADGVATLQLFKSTKSDHGEYICKAENRVGSASTSCSVTVKVPPNFTRKPSESMVDSVGKTVKIEGRVSGSQPLTVSWYKDNSEIRASDKYDISFKNNMAVLCVRDSTGSDGGVYTCEASNEVSICSHPVGFCTTSPETGQAPKFDVPLEPVTVGEGEKLSLQCHVTGSTPITIQWMKDRRELVSSGNTKISFVGGTANLEISQVSKTDAGDYLCKASNANGSFCFHSLSLEVSILN</sequence>
<dbReference type="Gene3D" id="2.60.40.10">
    <property type="entry name" value="Immunoglobulins"/>
    <property type="match status" value="6"/>
</dbReference>
<proteinExistence type="predicted"/>
<dbReference type="Pfam" id="PF07679">
    <property type="entry name" value="I-set"/>
    <property type="match status" value="6"/>
</dbReference>
<dbReference type="InterPro" id="IPR013098">
    <property type="entry name" value="Ig_I-set"/>
</dbReference>
<feature type="domain" description="Ig-like" evidence="1">
    <location>
        <begin position="1"/>
        <end position="77"/>
    </location>
</feature>
<evidence type="ECO:0000313" key="3">
    <source>
        <dbReference type="Proteomes" id="UP000264840"/>
    </source>
</evidence>
<evidence type="ECO:0000259" key="1">
    <source>
        <dbReference type="PROSITE" id="PS50835"/>
    </source>
</evidence>
<dbReference type="STRING" id="8153.ENSHBUP00000019822"/>
<dbReference type="SMART" id="SM00408">
    <property type="entry name" value="IGc2"/>
    <property type="match status" value="6"/>
</dbReference>
<dbReference type="SUPFAM" id="SSF48726">
    <property type="entry name" value="Immunoglobulin"/>
    <property type="match status" value="6"/>
</dbReference>
<feature type="domain" description="Ig-like" evidence="1">
    <location>
        <begin position="174"/>
        <end position="260"/>
    </location>
</feature>
<dbReference type="OMA" id="KCKVAGQ"/>
<dbReference type="GeneTree" id="ENSGT01110000267173"/>
<dbReference type="PANTHER" id="PTHR47633">
    <property type="entry name" value="IMMUNOGLOBULIN"/>
    <property type="match status" value="1"/>
</dbReference>
<reference evidence="2" key="2">
    <citation type="submission" date="2025-09" db="UniProtKB">
        <authorList>
            <consortium name="Ensembl"/>
        </authorList>
    </citation>
    <scope>IDENTIFICATION</scope>
</reference>
<protein>
    <recommendedName>
        <fullName evidence="1">Ig-like domain-containing protein</fullName>
    </recommendedName>
</protein>
<dbReference type="AlphaFoldDB" id="A0A3Q3CDH7"/>
<dbReference type="Ensembl" id="ENSHBUT00000029305.1">
    <property type="protein sequence ID" value="ENSHBUP00000019822.1"/>
    <property type="gene ID" value="ENSHBUG00000022055.1"/>
</dbReference>
<dbReference type="PANTHER" id="PTHR47633:SF16">
    <property type="entry name" value="CAVP-TARGET PROTEIN-LIKE"/>
    <property type="match status" value="1"/>
</dbReference>
<dbReference type="InterPro" id="IPR003598">
    <property type="entry name" value="Ig_sub2"/>
</dbReference>
<feature type="domain" description="Ig-like" evidence="1">
    <location>
        <begin position="81"/>
        <end position="171"/>
    </location>
</feature>
<dbReference type="PROSITE" id="PS50835">
    <property type="entry name" value="IG_LIKE"/>
    <property type="match status" value="6"/>
</dbReference>
<dbReference type="Proteomes" id="UP000264840">
    <property type="component" value="Unplaced"/>
</dbReference>
<dbReference type="FunFam" id="2.60.40.10:FF:000022">
    <property type="entry name" value="Cardiac titin"/>
    <property type="match status" value="6"/>
</dbReference>
<dbReference type="InterPro" id="IPR003599">
    <property type="entry name" value="Ig_sub"/>
</dbReference>
<dbReference type="CDD" id="cd00096">
    <property type="entry name" value="Ig"/>
    <property type="match status" value="1"/>
</dbReference>
<feature type="domain" description="Ig-like" evidence="1">
    <location>
        <begin position="357"/>
        <end position="434"/>
    </location>
</feature>
<accession>A0A3Q3CDH7</accession>